<reference evidence="2 3" key="1">
    <citation type="journal article" date="2022" name="Nat. Ecol. Evol.">
        <title>A masculinizing supergene underlies an exaggerated male reproductive morph in a spider.</title>
        <authorList>
            <person name="Hendrickx F."/>
            <person name="De Corte Z."/>
            <person name="Sonet G."/>
            <person name="Van Belleghem S.M."/>
            <person name="Kostlbacher S."/>
            <person name="Vangestel C."/>
        </authorList>
    </citation>
    <scope>NUCLEOTIDE SEQUENCE [LARGE SCALE GENOMIC DNA]</scope>
    <source>
        <strain evidence="2">W744_W776</strain>
    </source>
</reference>
<evidence type="ECO:0000256" key="1">
    <source>
        <dbReference type="SAM" id="MobiDB-lite"/>
    </source>
</evidence>
<gene>
    <name evidence="2" type="ORF">JTE90_000873</name>
</gene>
<accession>A0AAV6VTF1</accession>
<proteinExistence type="predicted"/>
<organism evidence="2 3">
    <name type="scientific">Oedothorax gibbosus</name>
    <dbReference type="NCBI Taxonomy" id="931172"/>
    <lineage>
        <taxon>Eukaryota</taxon>
        <taxon>Metazoa</taxon>
        <taxon>Ecdysozoa</taxon>
        <taxon>Arthropoda</taxon>
        <taxon>Chelicerata</taxon>
        <taxon>Arachnida</taxon>
        <taxon>Araneae</taxon>
        <taxon>Araneomorphae</taxon>
        <taxon>Entelegynae</taxon>
        <taxon>Araneoidea</taxon>
        <taxon>Linyphiidae</taxon>
        <taxon>Erigoninae</taxon>
        <taxon>Oedothorax</taxon>
    </lineage>
</organism>
<comment type="caution">
    <text evidence="2">The sequence shown here is derived from an EMBL/GenBank/DDBJ whole genome shotgun (WGS) entry which is preliminary data.</text>
</comment>
<evidence type="ECO:0000313" key="3">
    <source>
        <dbReference type="Proteomes" id="UP000827092"/>
    </source>
</evidence>
<keyword evidence="3" id="KW-1185">Reference proteome</keyword>
<sequence length="159" mass="18762">MSFLGKGKKQDLLVICEELGEELDHLSKVPEIKKVIVGSESYDEIEVKVMLDRIIEERLRNEENEKQEAREKRKLELESEESKRKIELESTSSISRNAREALRFMDNSMYDGRNRLIIQHAFQVAELEKLNPLPGRNNDDRALDYCLHLKREEHEFDFT</sequence>
<dbReference type="EMBL" id="JAFNEN010000024">
    <property type="protein sequence ID" value="KAG8199780.1"/>
    <property type="molecule type" value="Genomic_DNA"/>
</dbReference>
<name>A0AAV6VTF1_9ARAC</name>
<feature type="region of interest" description="Disordered" evidence="1">
    <location>
        <begin position="60"/>
        <end position="90"/>
    </location>
</feature>
<evidence type="ECO:0000313" key="2">
    <source>
        <dbReference type="EMBL" id="KAG8199780.1"/>
    </source>
</evidence>
<dbReference type="Proteomes" id="UP000827092">
    <property type="component" value="Unassembled WGS sequence"/>
</dbReference>
<dbReference type="AlphaFoldDB" id="A0AAV6VTF1"/>
<protein>
    <submittedName>
        <fullName evidence="2">Uncharacterized protein</fullName>
    </submittedName>
</protein>
<feature type="compositionally biased region" description="Basic and acidic residues" evidence="1">
    <location>
        <begin position="60"/>
        <end position="88"/>
    </location>
</feature>
<dbReference type="Gene3D" id="3.40.50.1010">
    <property type="entry name" value="5'-nuclease"/>
    <property type="match status" value="1"/>
</dbReference>